<dbReference type="GO" id="GO:0005739">
    <property type="term" value="C:mitochondrion"/>
    <property type="evidence" value="ECO:0007669"/>
    <property type="project" value="TreeGrafter"/>
</dbReference>
<evidence type="ECO:0000256" key="6">
    <source>
        <dbReference type="ARBA" id="ARBA00052347"/>
    </source>
</evidence>
<evidence type="ECO:0000256" key="5">
    <source>
        <dbReference type="ARBA" id="ARBA00031404"/>
    </source>
</evidence>
<dbReference type="GO" id="GO:0006552">
    <property type="term" value="P:L-leucine catabolic process"/>
    <property type="evidence" value="ECO:0007669"/>
    <property type="project" value="UniProtKB-UniPathway"/>
</dbReference>
<dbReference type="FunFam" id="3.90.226.10:FF:000004">
    <property type="entry name" value="Methylcrotonoyl-CoA carboxylase beta chain"/>
    <property type="match status" value="1"/>
</dbReference>
<sequence>MLRTRIARPLLAASRTRAVVVPSRTLIAQPPHLPNGAPPQPLPTAIKQNSPETVAAKEHMGQLVERYEGLRAKAREGGGKKTLDKWKSRGTGKLGARERISALLDPDSAFLELSPLAAHEVYPDDLPGAGIVTGIGTVSGRRCMIVANDPTVKGGAYYPLTVKKHLRAQQVALENRLPCIYLVESGGAALPYQANVFPDHDHFGRIFYNMARMSGLGIPQISVVHGISVAGGAYMPAMSDVVIIVKNQGRIFLAGPPLVKAATGEVVDDETLGGGEMHTSVSGVADYLANNDSHALRLAREAVLDLGHASVPSVKPDRPVRPPVYPASDLNTIVPPDSRQAFDMREVIARITDGSEFREFKKEYGKTVITGFAEIHGHTVGIIGNNGVLLSPSALKATHFIELCNQRGIPLVFLVNVSGYMVGQAAERGGIAKDGAKMVRAVARAKVPKFTMVVNGSYGAGNYGMCGRAYSPRFLFMWPNAKVCVMGPDQLSSVMQTVSGKRHSDDAEKQFAALRDRIEKESEALYSSARLWDDGIIQPSDTRDVLGLAIELAADEKASRKNGGGGGGNGTRGEIGADGDSGDWGVFRM</sequence>
<evidence type="ECO:0000256" key="2">
    <source>
        <dbReference type="ARBA" id="ARBA00025711"/>
    </source>
</evidence>
<dbReference type="InterPro" id="IPR011762">
    <property type="entry name" value="COA_CT_N"/>
</dbReference>
<evidence type="ECO:0000256" key="3">
    <source>
        <dbReference type="ARBA" id="ARBA00026116"/>
    </source>
</evidence>
<reference evidence="10 11" key="1">
    <citation type="submission" date="2018-11" db="EMBL/GenBank/DDBJ databases">
        <title>Genome sequence of Apiotrichum porosum DSM 27194.</title>
        <authorList>
            <person name="Aliyu H."/>
            <person name="Gorte O."/>
            <person name="Ochsenreither K."/>
        </authorList>
    </citation>
    <scope>NUCLEOTIDE SEQUENCE [LARGE SCALE GENOMIC DNA]</scope>
    <source>
        <strain evidence="10 11">DSM 27194</strain>
    </source>
</reference>
<feature type="domain" description="CoA carboxyltransferase N-terminal" evidence="8">
    <location>
        <begin position="60"/>
        <end position="318"/>
    </location>
</feature>
<dbReference type="InterPro" id="IPR045190">
    <property type="entry name" value="MCCB/AccD1-like"/>
</dbReference>
<evidence type="ECO:0000259" key="9">
    <source>
        <dbReference type="PROSITE" id="PS50989"/>
    </source>
</evidence>
<dbReference type="EMBL" id="RSCE01000003">
    <property type="protein sequence ID" value="RSH84378.1"/>
    <property type="molecule type" value="Genomic_DNA"/>
</dbReference>
<feature type="region of interest" description="Disordered" evidence="7">
    <location>
        <begin position="558"/>
        <end position="589"/>
    </location>
</feature>
<evidence type="ECO:0000256" key="1">
    <source>
        <dbReference type="ARBA" id="ARBA00006102"/>
    </source>
</evidence>
<dbReference type="InterPro" id="IPR034733">
    <property type="entry name" value="AcCoA_carboxyl_beta"/>
</dbReference>
<evidence type="ECO:0000256" key="4">
    <source>
        <dbReference type="ARBA" id="ARBA00031237"/>
    </source>
</evidence>
<feature type="compositionally biased region" description="Gly residues" evidence="7">
    <location>
        <begin position="562"/>
        <end position="573"/>
    </location>
</feature>
<dbReference type="GO" id="GO:0004485">
    <property type="term" value="F:methylcrotonoyl-CoA carboxylase activity"/>
    <property type="evidence" value="ECO:0007669"/>
    <property type="project" value="UniProtKB-EC"/>
</dbReference>
<evidence type="ECO:0000313" key="11">
    <source>
        <dbReference type="Proteomes" id="UP000279236"/>
    </source>
</evidence>
<dbReference type="GeneID" id="39590441"/>
<dbReference type="SUPFAM" id="SSF52096">
    <property type="entry name" value="ClpP/crotonase"/>
    <property type="match status" value="2"/>
</dbReference>
<dbReference type="STRING" id="105984.A0A427XZS6"/>
<comment type="similarity">
    <text evidence="1">Belongs to the AccD/PCCB family.</text>
</comment>
<comment type="pathway">
    <text evidence="2">Amino-acid degradation; L-leucine degradation; (S)-3-hydroxy-3-methylglutaryl-CoA from 3-isovaleryl-CoA: step 2/3.</text>
</comment>
<evidence type="ECO:0000313" key="10">
    <source>
        <dbReference type="EMBL" id="RSH84378.1"/>
    </source>
</evidence>
<dbReference type="PANTHER" id="PTHR22855:SF13">
    <property type="entry name" value="METHYLCROTONOYL-COA CARBOXYLASE BETA CHAIN, MITOCHONDRIAL"/>
    <property type="match status" value="1"/>
</dbReference>
<dbReference type="UniPathway" id="UPA00363">
    <property type="reaction ID" value="UER00861"/>
</dbReference>
<dbReference type="PANTHER" id="PTHR22855">
    <property type="entry name" value="ACETYL, PROPIONYL, PYRUVATE, AND GLUTACONYL CARBOXYLASE-RELATED"/>
    <property type="match status" value="1"/>
</dbReference>
<protein>
    <recommendedName>
        <fullName evidence="3">methylcrotonoyl-CoA carboxylase</fullName>
        <ecNumber evidence="3">6.4.1.4</ecNumber>
    </recommendedName>
    <alternativeName>
        <fullName evidence="5">3-methylcrotonyl-CoA carboxylase 2</fullName>
    </alternativeName>
    <alternativeName>
        <fullName evidence="4">3-methylcrotonyl-CoA:carbon dioxide ligase subunit beta</fullName>
    </alternativeName>
</protein>
<dbReference type="PROSITE" id="PS50989">
    <property type="entry name" value="COA_CT_CTER"/>
    <property type="match status" value="1"/>
</dbReference>
<organism evidence="10 11">
    <name type="scientific">Apiotrichum porosum</name>
    <dbReference type="NCBI Taxonomy" id="105984"/>
    <lineage>
        <taxon>Eukaryota</taxon>
        <taxon>Fungi</taxon>
        <taxon>Dikarya</taxon>
        <taxon>Basidiomycota</taxon>
        <taxon>Agaricomycotina</taxon>
        <taxon>Tremellomycetes</taxon>
        <taxon>Trichosporonales</taxon>
        <taxon>Trichosporonaceae</taxon>
        <taxon>Apiotrichum</taxon>
    </lineage>
</organism>
<accession>A0A427XZS6</accession>
<dbReference type="OrthoDB" id="439921at2759"/>
<dbReference type="GO" id="GO:1905202">
    <property type="term" value="C:methylcrotonoyl-CoA carboxylase complex"/>
    <property type="evidence" value="ECO:0007669"/>
    <property type="project" value="TreeGrafter"/>
</dbReference>
<dbReference type="EC" id="6.4.1.4" evidence="3"/>
<dbReference type="InterPro" id="IPR029045">
    <property type="entry name" value="ClpP/crotonase-like_dom_sf"/>
</dbReference>
<dbReference type="Pfam" id="PF01039">
    <property type="entry name" value="Carboxyl_trans"/>
    <property type="match status" value="1"/>
</dbReference>
<evidence type="ECO:0000259" key="8">
    <source>
        <dbReference type="PROSITE" id="PS50980"/>
    </source>
</evidence>
<keyword evidence="11" id="KW-1185">Reference proteome</keyword>
<proteinExistence type="inferred from homology"/>
<gene>
    <name evidence="10" type="ORF">EHS24_005898</name>
</gene>
<name>A0A427XZS6_9TREE</name>
<dbReference type="Gene3D" id="3.90.226.10">
    <property type="entry name" value="2-enoyl-CoA Hydratase, Chain A, domain 1"/>
    <property type="match status" value="2"/>
</dbReference>
<dbReference type="AlphaFoldDB" id="A0A427XZS6"/>
<dbReference type="FunFam" id="3.90.226.10:FF:000046">
    <property type="entry name" value="Geranyl-CoA carboxylase beta subunit"/>
    <property type="match status" value="1"/>
</dbReference>
<dbReference type="InterPro" id="IPR011763">
    <property type="entry name" value="COA_CT_C"/>
</dbReference>
<comment type="catalytic activity">
    <reaction evidence="6">
        <text>3-methylbut-2-enoyl-CoA + hydrogencarbonate + ATP = 3-methyl-(2E)-glutaconyl-CoA + ADP + phosphate + H(+)</text>
        <dbReference type="Rhea" id="RHEA:13589"/>
        <dbReference type="ChEBI" id="CHEBI:15378"/>
        <dbReference type="ChEBI" id="CHEBI:17544"/>
        <dbReference type="ChEBI" id="CHEBI:30616"/>
        <dbReference type="ChEBI" id="CHEBI:43474"/>
        <dbReference type="ChEBI" id="CHEBI:57344"/>
        <dbReference type="ChEBI" id="CHEBI:57346"/>
        <dbReference type="ChEBI" id="CHEBI:456216"/>
        <dbReference type="EC" id="6.4.1.4"/>
    </reaction>
</comment>
<feature type="domain" description="CoA carboxyltransferase C-terminal" evidence="9">
    <location>
        <begin position="322"/>
        <end position="556"/>
    </location>
</feature>
<evidence type="ECO:0000256" key="7">
    <source>
        <dbReference type="SAM" id="MobiDB-lite"/>
    </source>
</evidence>
<comment type="caution">
    <text evidence="10">The sequence shown here is derived from an EMBL/GenBank/DDBJ whole genome shotgun (WGS) entry which is preliminary data.</text>
</comment>
<dbReference type="PROSITE" id="PS50980">
    <property type="entry name" value="COA_CT_NTER"/>
    <property type="match status" value="1"/>
</dbReference>
<dbReference type="RefSeq" id="XP_028477826.1">
    <property type="nucleotide sequence ID" value="XM_028621374.1"/>
</dbReference>
<dbReference type="Proteomes" id="UP000279236">
    <property type="component" value="Unassembled WGS sequence"/>
</dbReference>